<organism evidence="1">
    <name type="scientific">viral metagenome</name>
    <dbReference type="NCBI Taxonomy" id="1070528"/>
    <lineage>
        <taxon>unclassified sequences</taxon>
        <taxon>metagenomes</taxon>
        <taxon>organismal metagenomes</taxon>
    </lineage>
</organism>
<reference evidence="1" key="1">
    <citation type="journal article" date="2020" name="Nature">
        <title>Giant virus diversity and host interactions through global metagenomics.</title>
        <authorList>
            <person name="Schulz F."/>
            <person name="Roux S."/>
            <person name="Paez-Espino D."/>
            <person name="Jungbluth S."/>
            <person name="Walsh D.A."/>
            <person name="Denef V.J."/>
            <person name="McMahon K.D."/>
            <person name="Konstantinidis K.T."/>
            <person name="Eloe-Fadrosh E.A."/>
            <person name="Kyrpides N.C."/>
            <person name="Woyke T."/>
        </authorList>
    </citation>
    <scope>NUCLEOTIDE SEQUENCE</scope>
    <source>
        <strain evidence="1">GVMAG-S-3300013014-104</strain>
    </source>
</reference>
<evidence type="ECO:0000313" key="1">
    <source>
        <dbReference type="EMBL" id="QHU19281.1"/>
    </source>
</evidence>
<name>A0A6C0KQ21_9ZZZZ</name>
<dbReference type="AlphaFoldDB" id="A0A6C0KQ21"/>
<protein>
    <submittedName>
        <fullName evidence="1">Uncharacterized protein</fullName>
    </submittedName>
</protein>
<sequence length="147" mass="18055">MQLRSGLIRRDSRNQEEFNERRKYQLEQRLIENSIYEEPETNKIKEIFHKMRHFTYLNQCQQKNNSSFHERVQNIYELYDHLRINVDEIIIYSFNKNDKRLLTNIYAQGLQLIEEMTKSRKTRGDKKLVFECKDMIEYVLNKIEDSL</sequence>
<accession>A0A6C0KQ21</accession>
<proteinExistence type="predicted"/>
<dbReference type="EMBL" id="MN740946">
    <property type="protein sequence ID" value="QHU19281.1"/>
    <property type="molecule type" value="Genomic_DNA"/>
</dbReference>